<dbReference type="AlphaFoldDB" id="A0A1M5LNV5"/>
<dbReference type="InterPro" id="IPR029132">
    <property type="entry name" value="CBAH/NAAA_C"/>
</dbReference>
<evidence type="ECO:0000313" key="5">
    <source>
        <dbReference type="Proteomes" id="UP000184047"/>
    </source>
</evidence>
<accession>A0A1M5LNV5</accession>
<dbReference type="GO" id="GO:0016787">
    <property type="term" value="F:hydrolase activity"/>
    <property type="evidence" value="ECO:0007669"/>
    <property type="project" value="UniProtKB-KW"/>
</dbReference>
<protein>
    <submittedName>
        <fullName evidence="4">Penicillin amidase Cysteine peptidase. MEROPS family C59</fullName>
    </submittedName>
</protein>
<keyword evidence="5" id="KW-1185">Reference proteome</keyword>
<gene>
    <name evidence="4" type="ORF">SAMN05421866_1163</name>
</gene>
<dbReference type="Pfam" id="PF02275">
    <property type="entry name" value="CBAH"/>
    <property type="match status" value="1"/>
</dbReference>
<evidence type="ECO:0000256" key="1">
    <source>
        <dbReference type="ARBA" id="ARBA00006625"/>
    </source>
</evidence>
<dbReference type="CDD" id="cd01902">
    <property type="entry name" value="Ntn_CGH"/>
    <property type="match status" value="1"/>
</dbReference>
<keyword evidence="2" id="KW-0378">Hydrolase</keyword>
<dbReference type="InterPro" id="IPR052193">
    <property type="entry name" value="Peptidase_C59"/>
</dbReference>
<feature type="domain" description="Choloylglycine hydrolase/NAAA C-terminal" evidence="3">
    <location>
        <begin position="34"/>
        <end position="328"/>
    </location>
</feature>
<sequence length="359" mass="40151">MQNLNSNNTIMKKFPLILFSLILSVGLWNPSEACTRVVYKGPQNTVITARSMDWRDEIPGNLWVLPKGIDRNGLVGPKSVKWTAKYGSLISSSWDIASADGMNEKGLVANLLWLGESQYPKFDGKGNKKGIAISLWAQYYLDNFATVKEAVEFSRKEPFVIVSDYIPGTERFTTVHLSISDASGDNAVFEYIDGKLVIHHDPSYTVMTNSPVFEEQLALNNYWKGIPGTVMLPGTNRAADRFVRASYYINAIPQTADTRTAIASVFSVIRNCSVPYGITSATEPNISSTRWRSVSDQKNLVYYFETVFTPNTFWVDLKDFDLSSKGKVMKLDLSNNNTYNGKSNANFKESVPFTFLGLK</sequence>
<organism evidence="4 5">
    <name type="scientific">Chryseobacterium oranimense</name>
    <dbReference type="NCBI Taxonomy" id="421058"/>
    <lineage>
        <taxon>Bacteria</taxon>
        <taxon>Pseudomonadati</taxon>
        <taxon>Bacteroidota</taxon>
        <taxon>Flavobacteriia</taxon>
        <taxon>Flavobacteriales</taxon>
        <taxon>Weeksellaceae</taxon>
        <taxon>Chryseobacterium group</taxon>
        <taxon>Chryseobacterium</taxon>
    </lineage>
</organism>
<dbReference type="PANTHER" id="PTHR35527:SF2">
    <property type="entry name" value="HYDROLASE"/>
    <property type="match status" value="1"/>
</dbReference>
<comment type="similarity">
    <text evidence="1">Belongs to the peptidase C59 family.</text>
</comment>
<evidence type="ECO:0000256" key="2">
    <source>
        <dbReference type="ARBA" id="ARBA00022801"/>
    </source>
</evidence>
<evidence type="ECO:0000259" key="3">
    <source>
        <dbReference type="Pfam" id="PF02275"/>
    </source>
</evidence>
<reference evidence="5" key="1">
    <citation type="submission" date="2016-11" db="EMBL/GenBank/DDBJ databases">
        <authorList>
            <person name="Varghese N."/>
            <person name="Submissions S."/>
        </authorList>
    </citation>
    <scope>NUCLEOTIDE SEQUENCE [LARGE SCALE GENOMIC DNA]</scope>
    <source>
        <strain evidence="5">DSM 19055</strain>
    </source>
</reference>
<proteinExistence type="inferred from homology"/>
<dbReference type="eggNOG" id="COG3049">
    <property type="taxonomic scope" value="Bacteria"/>
</dbReference>
<dbReference type="Proteomes" id="UP000184047">
    <property type="component" value="Unassembled WGS sequence"/>
</dbReference>
<dbReference type="PANTHER" id="PTHR35527">
    <property type="entry name" value="CHOLOYLGLYCINE HYDROLASE"/>
    <property type="match status" value="1"/>
</dbReference>
<dbReference type="Gene3D" id="3.60.60.10">
    <property type="entry name" value="Penicillin V Acylase, Chain A"/>
    <property type="match status" value="1"/>
</dbReference>
<dbReference type="EMBL" id="FQWT01000001">
    <property type="protein sequence ID" value="SHG66741.1"/>
    <property type="molecule type" value="Genomic_DNA"/>
</dbReference>
<evidence type="ECO:0000313" key="4">
    <source>
        <dbReference type="EMBL" id="SHG66741.1"/>
    </source>
</evidence>
<dbReference type="SUPFAM" id="SSF56235">
    <property type="entry name" value="N-terminal nucleophile aminohydrolases (Ntn hydrolases)"/>
    <property type="match status" value="1"/>
</dbReference>
<dbReference type="STRING" id="421058.SAMN05421866_1163"/>
<name>A0A1M5LNV5_9FLAO</name>
<dbReference type="InterPro" id="IPR029055">
    <property type="entry name" value="Ntn_hydrolases_N"/>
</dbReference>